<feature type="compositionally biased region" description="Basic and acidic residues" evidence="9">
    <location>
        <begin position="1279"/>
        <end position="1288"/>
    </location>
</feature>
<dbReference type="Pfam" id="PF01734">
    <property type="entry name" value="Patatin"/>
    <property type="match status" value="1"/>
</dbReference>
<dbReference type="Proteomes" id="UP000566819">
    <property type="component" value="Unassembled WGS sequence"/>
</dbReference>
<dbReference type="InterPro" id="IPR017907">
    <property type="entry name" value="Znf_RING_CS"/>
</dbReference>
<keyword evidence="5" id="KW-0442">Lipid degradation</keyword>
<dbReference type="InterPro" id="IPR016035">
    <property type="entry name" value="Acyl_Trfase/lysoPLipase"/>
</dbReference>
<evidence type="ECO:0000259" key="11">
    <source>
        <dbReference type="PROSITE" id="PS51635"/>
    </source>
</evidence>
<organism evidence="12 13">
    <name type="scientific">Cudoniella acicularis</name>
    <dbReference type="NCBI Taxonomy" id="354080"/>
    <lineage>
        <taxon>Eukaryota</taxon>
        <taxon>Fungi</taxon>
        <taxon>Dikarya</taxon>
        <taxon>Ascomycota</taxon>
        <taxon>Pezizomycotina</taxon>
        <taxon>Leotiomycetes</taxon>
        <taxon>Helotiales</taxon>
        <taxon>Tricladiaceae</taxon>
        <taxon>Cudoniella</taxon>
    </lineage>
</organism>
<evidence type="ECO:0000256" key="9">
    <source>
        <dbReference type="SAM" id="MobiDB-lite"/>
    </source>
</evidence>
<dbReference type="GO" id="GO:0008270">
    <property type="term" value="F:zinc ion binding"/>
    <property type="evidence" value="ECO:0007669"/>
    <property type="project" value="UniProtKB-KW"/>
</dbReference>
<dbReference type="EMBL" id="JAAMPI010000039">
    <property type="protein sequence ID" value="KAF4637022.1"/>
    <property type="molecule type" value="Genomic_DNA"/>
</dbReference>
<keyword evidence="1" id="KW-0479">Metal-binding</keyword>
<keyword evidence="6" id="KW-0443">Lipid metabolism</keyword>
<evidence type="ECO:0000256" key="5">
    <source>
        <dbReference type="ARBA" id="ARBA00022963"/>
    </source>
</evidence>
<feature type="compositionally biased region" description="Polar residues" evidence="9">
    <location>
        <begin position="275"/>
        <end position="284"/>
    </location>
</feature>
<feature type="compositionally biased region" description="Low complexity" evidence="9">
    <location>
        <begin position="1266"/>
        <end position="1277"/>
    </location>
</feature>
<evidence type="ECO:0000256" key="6">
    <source>
        <dbReference type="ARBA" id="ARBA00023098"/>
    </source>
</evidence>
<feature type="domain" description="PNPLA" evidence="11">
    <location>
        <begin position="744"/>
        <end position="957"/>
    </location>
</feature>
<feature type="compositionally biased region" description="Basic and acidic residues" evidence="9">
    <location>
        <begin position="1315"/>
        <end position="1342"/>
    </location>
</feature>
<feature type="region of interest" description="Disordered" evidence="9">
    <location>
        <begin position="1209"/>
        <end position="1362"/>
    </location>
</feature>
<dbReference type="PROSITE" id="PS51635">
    <property type="entry name" value="PNPLA"/>
    <property type="match status" value="1"/>
</dbReference>
<evidence type="ECO:0000256" key="8">
    <source>
        <dbReference type="PROSITE-ProRule" id="PRU01161"/>
    </source>
</evidence>
<dbReference type="InterPro" id="IPR058334">
    <property type="entry name" value="DUF8021"/>
</dbReference>
<comment type="caution">
    <text evidence="8">Lacks conserved residue(s) required for the propagation of feature annotation.</text>
</comment>
<dbReference type="GO" id="GO:0047499">
    <property type="term" value="F:calcium-independent phospholipase A2 activity"/>
    <property type="evidence" value="ECO:0007669"/>
    <property type="project" value="TreeGrafter"/>
</dbReference>
<dbReference type="SUPFAM" id="SSF52151">
    <property type="entry name" value="FabD/lysophospholipase-like"/>
    <property type="match status" value="1"/>
</dbReference>
<name>A0A8H4RW06_9HELO</name>
<protein>
    <recommendedName>
        <fullName evidence="14">PNPLA domain-containing protein</fullName>
    </recommendedName>
</protein>
<dbReference type="PANTHER" id="PTHR24185:SF1">
    <property type="entry name" value="CALCIUM-INDEPENDENT PHOSPHOLIPASE A2-GAMMA"/>
    <property type="match status" value="1"/>
</dbReference>
<dbReference type="PROSITE" id="PS50089">
    <property type="entry name" value="ZF_RING_2"/>
    <property type="match status" value="1"/>
</dbReference>
<dbReference type="InterPro" id="IPR027417">
    <property type="entry name" value="P-loop_NTPase"/>
</dbReference>
<evidence type="ECO:0008006" key="14">
    <source>
        <dbReference type="Google" id="ProtNLM"/>
    </source>
</evidence>
<evidence type="ECO:0000256" key="1">
    <source>
        <dbReference type="ARBA" id="ARBA00022723"/>
    </source>
</evidence>
<dbReference type="OrthoDB" id="194358at2759"/>
<dbReference type="GO" id="GO:0019369">
    <property type="term" value="P:arachidonate metabolic process"/>
    <property type="evidence" value="ECO:0007669"/>
    <property type="project" value="TreeGrafter"/>
</dbReference>
<dbReference type="Pfam" id="PF26061">
    <property type="entry name" value="DUF8021"/>
    <property type="match status" value="1"/>
</dbReference>
<reference evidence="12 13" key="1">
    <citation type="submission" date="2020-03" db="EMBL/GenBank/DDBJ databases">
        <title>Draft Genome Sequence of Cudoniella acicularis.</title>
        <authorList>
            <person name="Buettner E."/>
            <person name="Kellner H."/>
        </authorList>
    </citation>
    <scope>NUCLEOTIDE SEQUENCE [LARGE SCALE GENOMIC DNA]</scope>
    <source>
        <strain evidence="12 13">DSM 108380</strain>
    </source>
</reference>
<feature type="compositionally biased region" description="Polar residues" evidence="9">
    <location>
        <begin position="1343"/>
        <end position="1353"/>
    </location>
</feature>
<keyword evidence="13" id="KW-1185">Reference proteome</keyword>
<evidence type="ECO:0000259" key="10">
    <source>
        <dbReference type="PROSITE" id="PS50089"/>
    </source>
</evidence>
<evidence type="ECO:0000313" key="13">
    <source>
        <dbReference type="Proteomes" id="UP000566819"/>
    </source>
</evidence>
<keyword evidence="2 7" id="KW-0863">Zinc-finger</keyword>
<feature type="domain" description="RING-type" evidence="10">
    <location>
        <begin position="679"/>
        <end position="721"/>
    </location>
</feature>
<keyword evidence="4" id="KW-0862">Zinc</keyword>
<gene>
    <name evidence="12" type="ORF">G7Y89_g1060</name>
</gene>
<dbReference type="GO" id="GO:0016020">
    <property type="term" value="C:membrane"/>
    <property type="evidence" value="ECO:0007669"/>
    <property type="project" value="TreeGrafter"/>
</dbReference>
<dbReference type="SUPFAM" id="SSF52540">
    <property type="entry name" value="P-loop containing nucleoside triphosphate hydrolases"/>
    <property type="match status" value="1"/>
</dbReference>
<accession>A0A8H4RW06</accession>
<feature type="compositionally biased region" description="Low complexity" evidence="9">
    <location>
        <begin position="1246"/>
        <end position="1259"/>
    </location>
</feature>
<comment type="caution">
    <text evidence="12">The sequence shown here is derived from an EMBL/GenBank/DDBJ whole genome shotgun (WGS) entry which is preliminary data.</text>
</comment>
<evidence type="ECO:0000256" key="3">
    <source>
        <dbReference type="ARBA" id="ARBA00022801"/>
    </source>
</evidence>
<evidence type="ECO:0000256" key="4">
    <source>
        <dbReference type="ARBA" id="ARBA00022833"/>
    </source>
</evidence>
<dbReference type="InterPro" id="IPR002641">
    <property type="entry name" value="PNPLA_dom"/>
</dbReference>
<dbReference type="InterPro" id="IPR001841">
    <property type="entry name" value="Znf_RING"/>
</dbReference>
<feature type="region of interest" description="Disordered" evidence="9">
    <location>
        <begin position="986"/>
        <end position="1016"/>
    </location>
</feature>
<keyword evidence="3" id="KW-0378">Hydrolase</keyword>
<evidence type="ECO:0000313" key="12">
    <source>
        <dbReference type="EMBL" id="KAF4637022.1"/>
    </source>
</evidence>
<evidence type="ECO:0000256" key="2">
    <source>
        <dbReference type="ARBA" id="ARBA00022771"/>
    </source>
</evidence>
<dbReference type="PROSITE" id="PS00518">
    <property type="entry name" value="ZF_RING_1"/>
    <property type="match status" value="1"/>
</dbReference>
<proteinExistence type="predicted"/>
<evidence type="ECO:0000256" key="7">
    <source>
        <dbReference type="PROSITE-ProRule" id="PRU00175"/>
    </source>
</evidence>
<dbReference type="GO" id="GO:0046486">
    <property type="term" value="P:glycerolipid metabolic process"/>
    <property type="evidence" value="ECO:0007669"/>
    <property type="project" value="UniProtKB-ARBA"/>
</dbReference>
<feature type="region of interest" description="Disordered" evidence="9">
    <location>
        <begin position="269"/>
        <end position="288"/>
    </location>
</feature>
<sequence>MNDTGPSSLTPRFSFMGLGIFKHSDDEEEEAEIPVADCCDVCDENEDDLFFCQDCKWNFCAGCWKAQAVHKAKKQASLKTELAKSEHAKIPLSVVKLVQPAFSTPPDDKSLQKRLAEEEDAAWFGVGREVSKDSPLFFHDYGRYAGLMTATNKSLQSLQSTSLQPEERPFPSPRAPSLVSFVGQTGAGKSTLIKLLIHINESNKALKYHCPVAGLPGKDVPTSEDVHLYLDPASSLSDTPMLYADCEGIDGGAREPMATTLRNEREAAETEKWYSKQTTSNQPTSKRELQWAKSPLERTRQFAVSKFYPRLLFTFSDVVVFVHRNPRTVEAVLEKLIEWATDALEASYNHPVLPHAIIVQNASHADIHKSLWDVDIATQELLKSLSRTLNHNVTFAQYAKFWKARGREIETVEDLMLCYYSSVRVVRLPADTQPKLVLEQAQKLYTEITLGCKAARESKSELRMLLNEDSLQYYLQHAFDHYSRTLEIPFDFVQASFLYNPIPANFGGSILKLAIALKDQQIAPQITYFPQYIRHLDYALSTFCDQYWPCEFVVRTVPDHIRYDLSTFKYQNDLRTDRYYFRCANARCGHGSKGHQLEDGRILSRGDYMSKFSFRKNRDGFHGGVYYILEELLSQLPGKVDQKLQQAAATELHLENIQEFLHRDGKENNAINLSDHRVCWCCLFEPPEHTLSCGHVLCTSCVKEYGYVKSRTMVEILECPLELNSTSPPQSIYFKPKAAGIRVLLLDDGGIRSFMQIEVLRLLENEFNNQIPVQFFFDLIIGNGSGSIPALGLFVSNWTMGKCEENFLKICKKSFAKDNFRRFRNLPRRLGRSSKSKYGSSALEKSLKEAFTESEPLFGGSSASKLGTNTKVAIPAIPSSTSKTTLFPNYNRLSLTNLPYKLFRPENEQNEVKLWEAARASMSNQQFFKPFKHKSSNEVYSHQETNISNPITIADTEYKATWQDLPSDYPDLLLWIGTGITDRRFSRPDRTSSGNSTLKSAKGRLTKSKKESSLRHSSEDCHESIWDDYLNRLPINAPARNFTRFNIKIPEPPAADDVDSLEFFQNVARECINVDEIKALASQIFATFFYFDGEIEETASKELFLRGEILCRISDLTPPLREIGILLQSGSKFSSTGFTVQLHSQPLSSRFIELTSSTIDDMIFNLHFQMPPVRFRVFSKTPEINIEIRFENSTDYSISGFPRTFNLEEQSRASAKKSRSGSGEDNPTVITRRQQWIPPDRNQRLSLSSHSSASTSIRSFGANNPSEHSLSHSSATSPRELESPRSLHYELSSPVERRPPQRLSANSNSSAQEAGRIERQQEEERDRIRGINEELSPLEERLSQNPIGTQEGQPASPRPTKNTKEIHKMVNSIPLLLASFASAAAATASADCTRAFLKNATDTYLAAQSAGQPNILLPLTTTTTLNYTENDSALSPLTGILSTALPITHNLSIYDTTACSTFTELISVNTTTTTQPYVIGTRMLFSPTGKIATIESVVTTTGDWLFNATAYLKYTLAEAWAPIPIEKRESRAVIQSVGDAYFNRFDNASVVVPWGLPCARLEGGSYFSANLSTETGYCAMAFPSTIKVTNRRYVVDEEMGVVDIFLGFPGLDRTQGQLPMPDSHAFKVEGGKIKFLHTITIEALKELVAPHLVTCPTKALRLAGSLSVNVSMVLKGMMPRTRPTFDAFSTPLFMCYAIACISFHAQSAAAAIVQSIDHVVVFKPASLRSR</sequence>
<dbReference type="Gene3D" id="3.40.1090.10">
    <property type="entry name" value="Cytosolic phospholipase A2 catalytic domain"/>
    <property type="match status" value="1"/>
</dbReference>
<dbReference type="GO" id="GO:0016042">
    <property type="term" value="P:lipid catabolic process"/>
    <property type="evidence" value="ECO:0007669"/>
    <property type="project" value="UniProtKB-KW"/>
</dbReference>
<dbReference type="PANTHER" id="PTHR24185">
    <property type="entry name" value="CALCIUM-INDEPENDENT PHOSPHOLIPASE A2-GAMMA"/>
    <property type="match status" value="1"/>
</dbReference>